<protein>
    <submittedName>
        <fullName evidence="2">Putative ovule protein</fullName>
    </submittedName>
</protein>
<dbReference type="EMBL" id="GEDG01006215">
    <property type="protein sequence ID" value="JAP32256.1"/>
    <property type="molecule type" value="Transcribed_RNA"/>
</dbReference>
<name>A0A0V0INT3_SOLCH</name>
<organism evidence="2">
    <name type="scientific">Solanum chacoense</name>
    <name type="common">Chaco potato</name>
    <dbReference type="NCBI Taxonomy" id="4108"/>
    <lineage>
        <taxon>Eukaryota</taxon>
        <taxon>Viridiplantae</taxon>
        <taxon>Streptophyta</taxon>
        <taxon>Embryophyta</taxon>
        <taxon>Tracheophyta</taxon>
        <taxon>Spermatophyta</taxon>
        <taxon>Magnoliopsida</taxon>
        <taxon>eudicotyledons</taxon>
        <taxon>Gunneridae</taxon>
        <taxon>Pentapetalae</taxon>
        <taxon>asterids</taxon>
        <taxon>lamiids</taxon>
        <taxon>Solanales</taxon>
        <taxon>Solanaceae</taxon>
        <taxon>Solanoideae</taxon>
        <taxon>Solaneae</taxon>
        <taxon>Solanum</taxon>
    </lineage>
</organism>
<reference evidence="2" key="1">
    <citation type="submission" date="2015-12" db="EMBL/GenBank/DDBJ databases">
        <title>Gene expression during late stages of embryo sac development: a critical building block for successful pollen-pistil interactions.</title>
        <authorList>
            <person name="Liu Y."/>
            <person name="Joly V."/>
            <person name="Sabar M."/>
            <person name="Matton D.P."/>
        </authorList>
    </citation>
    <scope>NUCLEOTIDE SEQUENCE</scope>
</reference>
<sequence>MYTAVYRLYLSLFCVYWDVYQTYTAYFKLQHLYFNFWTYISIFSMYTSVYCCIQVYITVYSPFSGFPRLLLRFRDLYASFLFTAKMRMTRKTQRYARVESE</sequence>
<feature type="transmembrane region" description="Helical" evidence="1">
    <location>
        <begin position="36"/>
        <end position="57"/>
    </location>
</feature>
<keyword evidence="1" id="KW-0812">Transmembrane</keyword>
<evidence type="ECO:0000313" key="2">
    <source>
        <dbReference type="EMBL" id="JAP34026.1"/>
    </source>
</evidence>
<keyword evidence="1" id="KW-1133">Transmembrane helix</keyword>
<feature type="transmembrane region" description="Helical" evidence="1">
    <location>
        <begin position="6"/>
        <end position="24"/>
    </location>
</feature>
<proteinExistence type="predicted"/>
<evidence type="ECO:0000256" key="1">
    <source>
        <dbReference type="SAM" id="Phobius"/>
    </source>
</evidence>
<keyword evidence="1" id="KW-0472">Membrane</keyword>
<dbReference type="EMBL" id="GEDG01004403">
    <property type="protein sequence ID" value="JAP34026.1"/>
    <property type="molecule type" value="Transcribed_RNA"/>
</dbReference>
<accession>A0A0V0INT3</accession>
<dbReference type="AlphaFoldDB" id="A0A0V0INT3"/>